<accession>A0A1F6WNH1</accession>
<sequence>MTSKILNIKKFELGGVFFVSIFISAFIFLFLPFYNAQALTLTPIRMEIAGDPGQVLSQEMTLINERDTDEKYYASYANFEASGETGSPSFVNATEGLGTWMETVESIDLPANSSKIVQVKIKIPANADPGGHFAVVFWGTQPPTTDSGSLAIGAKVGMLVLLRVNGDVDENGGILEFATKDKQTFFTHLPVSFYYRFQNSGGDRIKPEGDIAMKNIFGMTAEKISANPVEGNILPNSIRKIEANWQGRGGTAGPTDLDNKNFLTKAKYEWRNFAFGRYKAKMLLTYGTQKETALSSFVFWVLPWHLLIFIIIDLFLVFIIVRFIFRRYKHWLISKIMHGDYGKIAVEQNTNEMQNSLNSQNNSQIQTETQNQNNTEAVKKPVRRRI</sequence>
<feature type="transmembrane region" description="Helical" evidence="2">
    <location>
        <begin position="12"/>
        <end position="34"/>
    </location>
</feature>
<feature type="compositionally biased region" description="Low complexity" evidence="1">
    <location>
        <begin position="356"/>
        <end position="376"/>
    </location>
</feature>
<keyword evidence="2" id="KW-1133">Transmembrane helix</keyword>
<dbReference type="Proteomes" id="UP000178184">
    <property type="component" value="Unassembled WGS sequence"/>
</dbReference>
<gene>
    <name evidence="3" type="ORF">A2903_02835</name>
</gene>
<name>A0A1F6WNH1_9BACT</name>
<keyword evidence="2" id="KW-0812">Transmembrane</keyword>
<comment type="caution">
    <text evidence="3">The sequence shown here is derived from an EMBL/GenBank/DDBJ whole genome shotgun (WGS) entry which is preliminary data.</text>
</comment>
<feature type="transmembrane region" description="Helical" evidence="2">
    <location>
        <begin position="297"/>
        <end position="325"/>
    </location>
</feature>
<protein>
    <recommendedName>
        <fullName evidence="5">DUF916 domain-containing protein</fullName>
    </recommendedName>
</protein>
<reference evidence="3 4" key="1">
    <citation type="journal article" date="2016" name="Nat. Commun.">
        <title>Thousands of microbial genomes shed light on interconnected biogeochemical processes in an aquifer system.</title>
        <authorList>
            <person name="Anantharaman K."/>
            <person name="Brown C.T."/>
            <person name="Hug L.A."/>
            <person name="Sharon I."/>
            <person name="Castelle C.J."/>
            <person name="Probst A.J."/>
            <person name="Thomas B.C."/>
            <person name="Singh A."/>
            <person name="Wilkins M.J."/>
            <person name="Karaoz U."/>
            <person name="Brodie E.L."/>
            <person name="Williams K.H."/>
            <person name="Hubbard S.S."/>
            <person name="Banfield J.F."/>
        </authorList>
    </citation>
    <scope>NUCLEOTIDE SEQUENCE [LARGE SCALE GENOMIC DNA]</scope>
</reference>
<evidence type="ECO:0000313" key="3">
    <source>
        <dbReference type="EMBL" id="OGI83285.1"/>
    </source>
</evidence>
<dbReference type="STRING" id="1801764.A2903_02835"/>
<proteinExistence type="predicted"/>
<feature type="region of interest" description="Disordered" evidence="1">
    <location>
        <begin position="356"/>
        <end position="386"/>
    </location>
</feature>
<evidence type="ECO:0000256" key="1">
    <source>
        <dbReference type="SAM" id="MobiDB-lite"/>
    </source>
</evidence>
<evidence type="ECO:0008006" key="5">
    <source>
        <dbReference type="Google" id="ProtNLM"/>
    </source>
</evidence>
<organism evidence="3 4">
    <name type="scientific">Candidatus Nomurabacteria bacterium RIFCSPLOWO2_01_FULL_33_17</name>
    <dbReference type="NCBI Taxonomy" id="1801764"/>
    <lineage>
        <taxon>Bacteria</taxon>
        <taxon>Candidatus Nomuraibacteriota</taxon>
    </lineage>
</organism>
<dbReference type="EMBL" id="MFUO01000031">
    <property type="protein sequence ID" value="OGI83285.1"/>
    <property type="molecule type" value="Genomic_DNA"/>
</dbReference>
<dbReference type="AlphaFoldDB" id="A0A1F6WNH1"/>
<evidence type="ECO:0000256" key="2">
    <source>
        <dbReference type="SAM" id="Phobius"/>
    </source>
</evidence>
<keyword evidence="2" id="KW-0472">Membrane</keyword>
<evidence type="ECO:0000313" key="4">
    <source>
        <dbReference type="Proteomes" id="UP000178184"/>
    </source>
</evidence>